<dbReference type="EMBL" id="MF141539">
    <property type="protein sequence ID" value="ASR77158.1"/>
    <property type="molecule type" value="Genomic_DNA"/>
</dbReference>
<accession>A0A222YXZ1</accession>
<protein>
    <submittedName>
        <fullName evidence="1">Uncharacterized protein</fullName>
    </submittedName>
</protein>
<evidence type="ECO:0000313" key="2">
    <source>
        <dbReference type="Proteomes" id="UP000225918"/>
    </source>
</evidence>
<dbReference type="Proteomes" id="UP000225918">
    <property type="component" value="Segment"/>
</dbReference>
<name>A0A222YXZ1_9CAUD</name>
<proteinExistence type="predicted"/>
<evidence type="ECO:0000313" key="1">
    <source>
        <dbReference type="EMBL" id="ASR77158.1"/>
    </source>
</evidence>
<gene>
    <name evidence="1" type="ORF">SEA_MYRADEE_50</name>
</gene>
<keyword evidence="2" id="KW-1185">Reference proteome</keyword>
<sequence>MIEVRSPIHVQRVEYVYADDERASIDIKAWFPPSQAGLLVALAELDNAYDEARQKLAGYIERNT</sequence>
<organism evidence="1 2">
    <name type="scientific">Mycobacterium phage MyraDee</name>
    <dbReference type="NCBI Taxonomy" id="2024303"/>
    <lineage>
        <taxon>Viruses</taxon>
        <taxon>Duplodnaviria</taxon>
        <taxon>Heunggongvirae</taxon>
        <taxon>Uroviricota</taxon>
        <taxon>Caudoviricetes</taxon>
        <taxon>Myradeevirus</taxon>
        <taxon>Myradeevirus MyraDee</taxon>
    </lineage>
</organism>
<reference evidence="2" key="1">
    <citation type="submission" date="2017-05" db="EMBL/GenBank/DDBJ databases">
        <authorList>
            <person name="Song R."/>
            <person name="Chenine A.L."/>
            <person name="Ruprecht R.M."/>
        </authorList>
    </citation>
    <scope>NUCLEOTIDE SEQUENCE [LARGE SCALE GENOMIC DNA]</scope>
</reference>